<comment type="caution">
    <text evidence="2">The sequence shown here is derived from an EMBL/GenBank/DDBJ whole genome shotgun (WGS) entry which is preliminary data.</text>
</comment>
<dbReference type="GO" id="GO:0003677">
    <property type="term" value="F:DNA binding"/>
    <property type="evidence" value="ECO:0007669"/>
    <property type="project" value="InterPro"/>
</dbReference>
<feature type="region of interest" description="Disordered" evidence="1">
    <location>
        <begin position="138"/>
        <end position="188"/>
    </location>
</feature>
<dbReference type="Proteomes" id="UP000323454">
    <property type="component" value="Unassembled WGS sequence"/>
</dbReference>
<dbReference type="InterPro" id="IPR036894">
    <property type="entry name" value="YbaB-like_sf"/>
</dbReference>
<name>A0A5B2X4J0_9PSEU</name>
<dbReference type="SUPFAM" id="SSF82607">
    <property type="entry name" value="YbaB-like"/>
    <property type="match status" value="1"/>
</dbReference>
<reference evidence="2 3" key="1">
    <citation type="submission" date="2019-09" db="EMBL/GenBank/DDBJ databases">
        <title>Goodfellowia gen. nov., a new genus of the Pseudonocardineae related to Actinoalloteichus, containing Goodfellowia coeruleoviolacea gen. nov., comb. nov. gen. nov., comb. nov.</title>
        <authorList>
            <person name="Labeda D."/>
        </authorList>
    </citation>
    <scope>NUCLEOTIDE SEQUENCE [LARGE SCALE GENOMIC DNA]</scope>
    <source>
        <strain evidence="2 3">AN110305</strain>
    </source>
</reference>
<protein>
    <submittedName>
        <fullName evidence="2">YbaB/EbfC family nucleoid-associated protein</fullName>
    </submittedName>
</protein>
<gene>
    <name evidence="2" type="ORF">F0L68_24365</name>
</gene>
<evidence type="ECO:0000256" key="1">
    <source>
        <dbReference type="SAM" id="MobiDB-lite"/>
    </source>
</evidence>
<feature type="compositionally biased region" description="Acidic residues" evidence="1">
    <location>
        <begin position="178"/>
        <end position="188"/>
    </location>
</feature>
<accession>A0A5B2X4J0</accession>
<organism evidence="2 3">
    <name type="scientific">Solihabitans fulvus</name>
    <dbReference type="NCBI Taxonomy" id="1892852"/>
    <lineage>
        <taxon>Bacteria</taxon>
        <taxon>Bacillati</taxon>
        <taxon>Actinomycetota</taxon>
        <taxon>Actinomycetes</taxon>
        <taxon>Pseudonocardiales</taxon>
        <taxon>Pseudonocardiaceae</taxon>
        <taxon>Solihabitans</taxon>
    </lineage>
</organism>
<dbReference type="Pfam" id="PF02575">
    <property type="entry name" value="YbaB_DNA_bd"/>
    <property type="match status" value="1"/>
</dbReference>
<proteinExistence type="predicted"/>
<dbReference type="OrthoDB" id="3638365at2"/>
<evidence type="ECO:0000313" key="2">
    <source>
        <dbReference type="EMBL" id="KAA2258113.1"/>
    </source>
</evidence>
<dbReference type="Gene3D" id="3.30.1310.10">
    <property type="entry name" value="Nucleoid-associated protein YbaB-like domain"/>
    <property type="match status" value="1"/>
</dbReference>
<reference evidence="2 3" key="2">
    <citation type="submission" date="2019-09" db="EMBL/GenBank/DDBJ databases">
        <authorList>
            <person name="Jin C."/>
        </authorList>
    </citation>
    <scope>NUCLEOTIDE SEQUENCE [LARGE SCALE GENOMIC DNA]</scope>
    <source>
        <strain evidence="2 3">AN110305</strain>
    </source>
</reference>
<dbReference type="AlphaFoldDB" id="A0A5B2X4J0"/>
<dbReference type="InterPro" id="IPR004401">
    <property type="entry name" value="YbaB/EbfC"/>
</dbReference>
<dbReference type="EMBL" id="VUOB01000042">
    <property type="protein sequence ID" value="KAA2258113.1"/>
    <property type="molecule type" value="Genomic_DNA"/>
</dbReference>
<evidence type="ECO:0000313" key="3">
    <source>
        <dbReference type="Proteomes" id="UP000323454"/>
    </source>
</evidence>
<sequence length="188" mass="19712">MVNGPEDVERLVDQWSARVAERARQFQVVQQGVSSVVVSEEAAGGAIRVTVDSSGNVRDIALSEDIQRMSASTVAQQIMGCIKRAQAQLAGRVQGIMAEVAPGDPEAAAAVVGNYQQKFPPQPSEEQGALPSTQVNAGFGLSHVEDDIPSSRSYPVAPPPAPVAAVAASPARGHASRDEDDDVMADPW</sequence>
<keyword evidence="3" id="KW-1185">Reference proteome</keyword>